<dbReference type="GO" id="GO:0045900">
    <property type="term" value="P:negative regulation of translational elongation"/>
    <property type="evidence" value="ECO:0007669"/>
    <property type="project" value="TreeGrafter"/>
</dbReference>
<dbReference type="GO" id="GO:0022627">
    <property type="term" value="C:cytosolic small ribosomal subunit"/>
    <property type="evidence" value="ECO:0007669"/>
    <property type="project" value="TreeGrafter"/>
</dbReference>
<comment type="similarity">
    <text evidence="2">Belongs to the HPF/YfiA ribosome-associated protein family. Short HPF subfamily.</text>
</comment>
<name>A0A1F6UVF4_9PROT</name>
<evidence type="ECO:0000313" key="7">
    <source>
        <dbReference type="EMBL" id="OGI61361.1"/>
    </source>
</evidence>
<dbReference type="FunFam" id="3.30.160.100:FF:000001">
    <property type="entry name" value="Ribosome hibernation promoting factor"/>
    <property type="match status" value="1"/>
</dbReference>
<evidence type="ECO:0000256" key="2">
    <source>
        <dbReference type="ARBA" id="ARBA00038434"/>
    </source>
</evidence>
<evidence type="ECO:0000256" key="4">
    <source>
        <dbReference type="ARBA" id="ARBA00041148"/>
    </source>
</evidence>
<dbReference type="GO" id="GO:0043024">
    <property type="term" value="F:ribosomal small subunit binding"/>
    <property type="evidence" value="ECO:0007669"/>
    <property type="project" value="TreeGrafter"/>
</dbReference>
<reference evidence="7 8" key="1">
    <citation type="journal article" date="2016" name="Nat. Commun.">
        <title>Thousands of microbial genomes shed light on interconnected biogeochemical processes in an aquifer system.</title>
        <authorList>
            <person name="Anantharaman K."/>
            <person name="Brown C.T."/>
            <person name="Hug L.A."/>
            <person name="Sharon I."/>
            <person name="Castelle C.J."/>
            <person name="Probst A.J."/>
            <person name="Thomas B.C."/>
            <person name="Singh A."/>
            <person name="Wilkins M.J."/>
            <person name="Karaoz U."/>
            <person name="Brodie E.L."/>
            <person name="Williams K.H."/>
            <person name="Hubbard S.S."/>
            <person name="Banfield J.F."/>
        </authorList>
    </citation>
    <scope>NUCLEOTIDE SEQUENCE [LARGE SCALE GENOMIC DNA]</scope>
</reference>
<comment type="subunit">
    <text evidence="3">Associates exclusively with 100S ribosomes, which are dimers of 70S ribosomes.</text>
</comment>
<dbReference type="PANTHER" id="PTHR33231:SF1">
    <property type="entry name" value="30S RIBOSOMAL PROTEIN"/>
    <property type="match status" value="1"/>
</dbReference>
<evidence type="ECO:0000313" key="8">
    <source>
        <dbReference type="Proteomes" id="UP000179076"/>
    </source>
</evidence>
<dbReference type="Gene3D" id="3.30.160.100">
    <property type="entry name" value="Ribosome hibernation promotion factor-like"/>
    <property type="match status" value="1"/>
</dbReference>
<dbReference type="EMBL" id="MFSP01000200">
    <property type="protein sequence ID" value="OGI61361.1"/>
    <property type="molecule type" value="Genomic_DNA"/>
</dbReference>
<evidence type="ECO:0000256" key="5">
    <source>
        <dbReference type="ARBA" id="ARBA00041319"/>
    </source>
</evidence>
<organism evidence="7 8">
    <name type="scientific">Candidatus Muproteobacteria bacterium RBG_16_60_9</name>
    <dbReference type="NCBI Taxonomy" id="1817755"/>
    <lineage>
        <taxon>Bacteria</taxon>
        <taxon>Pseudomonadati</taxon>
        <taxon>Pseudomonadota</taxon>
        <taxon>Candidatus Muproteobacteria</taxon>
    </lineage>
</organism>
<dbReference type="InterPro" id="IPR003489">
    <property type="entry name" value="RHF/RaiA"/>
</dbReference>
<gene>
    <name evidence="7" type="ORF">A2W18_02355</name>
</gene>
<sequence>MQITVSGHQMDVTEPLRTYVAEKISRLQRHFDNMITSNVVLHVEKNRHKAEATIRAKGVTLHADAEDADMYAAIDLLADKLDRQVLKHKEKTTSHHRSQGSHKKSL</sequence>
<dbReference type="NCBIfam" id="TIGR00741">
    <property type="entry name" value="yfiA"/>
    <property type="match status" value="1"/>
</dbReference>
<evidence type="ECO:0000256" key="1">
    <source>
        <dbReference type="ARBA" id="ARBA00022845"/>
    </source>
</evidence>
<comment type="caution">
    <text evidence="7">The sequence shown here is derived from an EMBL/GenBank/DDBJ whole genome shotgun (WGS) entry which is preliminary data.</text>
</comment>
<feature type="compositionally biased region" description="Basic residues" evidence="6">
    <location>
        <begin position="94"/>
        <end position="106"/>
    </location>
</feature>
<feature type="region of interest" description="Disordered" evidence="6">
    <location>
        <begin position="87"/>
        <end position="106"/>
    </location>
</feature>
<evidence type="ECO:0000256" key="3">
    <source>
        <dbReference type="ARBA" id="ARBA00038695"/>
    </source>
</evidence>
<dbReference type="InterPro" id="IPR050574">
    <property type="entry name" value="HPF/YfiA_ribosome-assoc"/>
</dbReference>
<accession>A0A1F6UVF4</accession>
<evidence type="ECO:0000256" key="6">
    <source>
        <dbReference type="SAM" id="MobiDB-lite"/>
    </source>
</evidence>
<dbReference type="PANTHER" id="PTHR33231">
    <property type="entry name" value="30S RIBOSOMAL PROTEIN"/>
    <property type="match status" value="1"/>
</dbReference>
<protein>
    <recommendedName>
        <fullName evidence="4">Ribosome hibernation promoting factor</fullName>
    </recommendedName>
    <alternativeName>
        <fullName evidence="5">Hibernation factor HPF</fullName>
    </alternativeName>
</protein>
<keyword evidence="1" id="KW-0810">Translation regulation</keyword>
<dbReference type="CDD" id="cd00552">
    <property type="entry name" value="RaiA"/>
    <property type="match status" value="1"/>
</dbReference>
<dbReference type="SUPFAM" id="SSF69754">
    <property type="entry name" value="Ribosome binding protein Y (YfiA homologue)"/>
    <property type="match status" value="1"/>
</dbReference>
<dbReference type="AlphaFoldDB" id="A0A1F6UVF4"/>
<dbReference type="InterPro" id="IPR036567">
    <property type="entry name" value="RHF-like"/>
</dbReference>
<proteinExistence type="inferred from homology"/>
<dbReference type="Proteomes" id="UP000179076">
    <property type="component" value="Unassembled WGS sequence"/>
</dbReference>
<dbReference type="Pfam" id="PF02482">
    <property type="entry name" value="Ribosomal_S30AE"/>
    <property type="match status" value="1"/>
</dbReference>